<accession>A2BNN1</accession>
<dbReference type="eggNOG" id="COG0488">
    <property type="taxonomic scope" value="Bacteria"/>
</dbReference>
<dbReference type="Pfam" id="PF12848">
    <property type="entry name" value="ABC_tran_Xtn"/>
    <property type="match status" value="1"/>
</dbReference>
<dbReference type="InterPro" id="IPR032781">
    <property type="entry name" value="ABC_tran_Xtn"/>
</dbReference>
<dbReference type="STRING" id="146891.A9601_01041"/>
<dbReference type="OrthoDB" id="9762369at2"/>
<dbReference type="PANTHER" id="PTHR42855">
    <property type="entry name" value="ABC TRANSPORTER ATP-BINDING SUBUNIT"/>
    <property type="match status" value="1"/>
</dbReference>
<feature type="domain" description="ABC transporter" evidence="4">
    <location>
        <begin position="2"/>
        <end position="261"/>
    </location>
</feature>
<name>A2BNN1_PROMS</name>
<evidence type="ECO:0000256" key="1">
    <source>
        <dbReference type="ARBA" id="ARBA00022737"/>
    </source>
</evidence>
<dbReference type="PANTHER" id="PTHR42855:SF1">
    <property type="entry name" value="ABC TRANSPORTER DOMAIN-CONTAINING PROTEIN"/>
    <property type="match status" value="1"/>
</dbReference>
<evidence type="ECO:0000256" key="3">
    <source>
        <dbReference type="ARBA" id="ARBA00022840"/>
    </source>
</evidence>
<dbReference type="CDD" id="cd03221">
    <property type="entry name" value="ABCF_EF-3"/>
    <property type="match status" value="2"/>
</dbReference>
<dbReference type="InterPro" id="IPR003593">
    <property type="entry name" value="AAA+_ATPase"/>
</dbReference>
<dbReference type="InterPro" id="IPR027417">
    <property type="entry name" value="P-loop_NTPase"/>
</dbReference>
<dbReference type="PROSITE" id="PS50893">
    <property type="entry name" value="ABC_TRANSPORTER_2"/>
    <property type="match status" value="2"/>
</dbReference>
<dbReference type="KEGG" id="pmb:A9601_01041"/>
<dbReference type="AlphaFoldDB" id="A2BNN1"/>
<dbReference type="Gene3D" id="3.40.50.300">
    <property type="entry name" value="P-loop containing nucleotide triphosphate hydrolases"/>
    <property type="match status" value="2"/>
</dbReference>
<dbReference type="PROSITE" id="PS00211">
    <property type="entry name" value="ABC_TRANSPORTER_1"/>
    <property type="match status" value="2"/>
</dbReference>
<keyword evidence="1" id="KW-0677">Repeat</keyword>
<reference evidence="5 6" key="1">
    <citation type="journal article" date="2007" name="PLoS Genet.">
        <title>Patterns and implications of gene gain and loss in the evolution of Prochlorococcus.</title>
        <authorList>
            <person name="Kettler G.C."/>
            <person name="Martiny A.C."/>
            <person name="Huang K."/>
            <person name="Zucker J."/>
            <person name="Coleman M.L."/>
            <person name="Rodrigue S."/>
            <person name="Chen F."/>
            <person name="Lapidus A."/>
            <person name="Ferriera S."/>
            <person name="Johnson J."/>
            <person name="Steglich C."/>
            <person name="Church G.M."/>
            <person name="Richardson P."/>
            <person name="Chisholm S.W."/>
        </authorList>
    </citation>
    <scope>NUCLEOTIDE SEQUENCE [LARGE SCALE GENOMIC DNA]</scope>
    <source>
        <strain evidence="5 6">AS9601</strain>
    </source>
</reference>
<evidence type="ECO:0000313" key="5">
    <source>
        <dbReference type="EMBL" id="ABM69392.1"/>
    </source>
</evidence>
<proteinExistence type="predicted"/>
<evidence type="ECO:0000256" key="2">
    <source>
        <dbReference type="ARBA" id="ARBA00022741"/>
    </source>
</evidence>
<evidence type="ECO:0000313" key="6">
    <source>
        <dbReference type="Proteomes" id="UP000002590"/>
    </source>
</evidence>
<gene>
    <name evidence="5" type="ordered locus">A9601_01041</name>
</gene>
<dbReference type="Proteomes" id="UP000002590">
    <property type="component" value="Chromosome"/>
</dbReference>
<organism evidence="5 6">
    <name type="scientific">Prochlorococcus marinus (strain AS9601)</name>
    <dbReference type="NCBI Taxonomy" id="146891"/>
    <lineage>
        <taxon>Bacteria</taxon>
        <taxon>Bacillati</taxon>
        <taxon>Cyanobacteriota</taxon>
        <taxon>Cyanophyceae</taxon>
        <taxon>Synechococcales</taxon>
        <taxon>Prochlorococcaceae</taxon>
        <taxon>Prochlorococcus</taxon>
    </lineage>
</organism>
<dbReference type="FunFam" id="3.40.50.300:FF:000309">
    <property type="entry name" value="ABC transporter ATP-binding protein"/>
    <property type="match status" value="1"/>
</dbReference>
<dbReference type="Pfam" id="PF00005">
    <property type="entry name" value="ABC_tran"/>
    <property type="match status" value="2"/>
</dbReference>
<sequence>MIRFEGVSKIYSTDVVLKNISWEIKKGEKVGLVGSNGAGKSTQFKILIGEEEQTSGTIIKEGNPKIAHLKQEFDCNLNFSVRQELESSFIDIQIVAIKLLEIENKMKSLDIKKNSDELEILVNQLAKYQAKFEALGGYKMQSDVEKILPKLGFSLADADKLVGNFSGGWQMKVALGKIILQKPDLLLLDEPTNHLDLETIFWLEEYLSSLKIAVIIISHDRYFLDKLCKKIIFVDRGISETYNGNYSFFVEQKSLNEESQNKAYQLQQKEIELQKRYIDRFRASATRSSQAKSREKQLKKITKIEAPIAKSKSPVFNFPECPRSGKLVLNIKNLSHSFEDKILFLDINLKISSGEKIAILGPNGCGKSTLLKIIMKKISPEIGEINLGKHNIITNYYEQNQAEALSLDETVIDLICNKSPEWSQKKVRTFLGGFGFQNETVFKYIKQLSGGEKARLALALMIINPSNFLLLDEPTNHLDLQSKENLELAIKNYKGSLLIISHDRYFISKVANRIIEIKDSKLYSYDGNYEYFLEKTQSQKI</sequence>
<dbReference type="EMBL" id="CP000551">
    <property type="protein sequence ID" value="ABM69392.1"/>
    <property type="molecule type" value="Genomic_DNA"/>
</dbReference>
<keyword evidence="3" id="KW-0067">ATP-binding</keyword>
<dbReference type="GO" id="GO:0003676">
    <property type="term" value="F:nucleic acid binding"/>
    <property type="evidence" value="ECO:0007669"/>
    <property type="project" value="UniProtKB-ARBA"/>
</dbReference>
<feature type="domain" description="ABC transporter" evidence="4">
    <location>
        <begin position="329"/>
        <end position="541"/>
    </location>
</feature>
<evidence type="ECO:0000259" key="4">
    <source>
        <dbReference type="PROSITE" id="PS50893"/>
    </source>
</evidence>
<dbReference type="GO" id="GO:0016887">
    <property type="term" value="F:ATP hydrolysis activity"/>
    <property type="evidence" value="ECO:0007669"/>
    <property type="project" value="InterPro"/>
</dbReference>
<dbReference type="GO" id="GO:0005524">
    <property type="term" value="F:ATP binding"/>
    <property type="evidence" value="ECO:0007669"/>
    <property type="project" value="UniProtKB-KW"/>
</dbReference>
<dbReference type="InterPro" id="IPR003439">
    <property type="entry name" value="ABC_transporter-like_ATP-bd"/>
</dbReference>
<dbReference type="FunFam" id="3.40.50.300:FF:000011">
    <property type="entry name" value="Putative ABC transporter ATP-binding component"/>
    <property type="match status" value="1"/>
</dbReference>
<dbReference type="SMART" id="SM00382">
    <property type="entry name" value="AAA"/>
    <property type="match status" value="2"/>
</dbReference>
<keyword evidence="2" id="KW-0547">Nucleotide-binding</keyword>
<dbReference type="HOGENOM" id="CLU_000604_36_0_3"/>
<dbReference type="RefSeq" id="WP_011817581.1">
    <property type="nucleotide sequence ID" value="NC_008816.1"/>
</dbReference>
<dbReference type="InterPro" id="IPR051309">
    <property type="entry name" value="ABCF_ATPase"/>
</dbReference>
<dbReference type="InterPro" id="IPR017871">
    <property type="entry name" value="ABC_transporter-like_CS"/>
</dbReference>
<dbReference type="SUPFAM" id="SSF52540">
    <property type="entry name" value="P-loop containing nucleoside triphosphate hydrolases"/>
    <property type="match status" value="2"/>
</dbReference>
<protein>
    <submittedName>
        <fullName evidence="5">ABC transporter, ATP binding component</fullName>
    </submittedName>
</protein>